<evidence type="ECO:0000313" key="2">
    <source>
        <dbReference type="EMBL" id="MPM17157.1"/>
    </source>
</evidence>
<name>A0A644XME1_9ZZZZ</name>
<sequence>MGHTPYGYRIINGKAVIDEQSAERIKILFQSYLTGDSLATAAKKAEIIAFHAGISRMLQNKRYLGDEYYPAIVDPDTFTAAEAERIRRAEKLGRVRELKAKKEVVYPTAFRISEDRERFDDPFQQAEYSYSLIETEVDIDGGQ</sequence>
<gene>
    <name evidence="2" type="ORF">SDC9_63545</name>
</gene>
<accession>A0A644XME1</accession>
<dbReference type="EMBL" id="VSSQ01002744">
    <property type="protein sequence ID" value="MPM17157.1"/>
    <property type="molecule type" value="Genomic_DNA"/>
</dbReference>
<dbReference type="GO" id="GO:0000150">
    <property type="term" value="F:DNA strand exchange activity"/>
    <property type="evidence" value="ECO:0007669"/>
    <property type="project" value="InterPro"/>
</dbReference>
<reference evidence="2" key="1">
    <citation type="submission" date="2019-08" db="EMBL/GenBank/DDBJ databases">
        <authorList>
            <person name="Kucharzyk K."/>
            <person name="Murdoch R.W."/>
            <person name="Higgins S."/>
            <person name="Loffler F."/>
        </authorList>
    </citation>
    <scope>NUCLEOTIDE SEQUENCE</scope>
</reference>
<proteinExistence type="predicted"/>
<dbReference type="GO" id="GO:0003677">
    <property type="term" value="F:DNA binding"/>
    <property type="evidence" value="ECO:0007669"/>
    <property type="project" value="InterPro"/>
</dbReference>
<comment type="caution">
    <text evidence="2">The sequence shown here is derived from an EMBL/GenBank/DDBJ whole genome shotgun (WGS) entry which is preliminary data.</text>
</comment>
<dbReference type="InterPro" id="IPR038109">
    <property type="entry name" value="DNA_bind_recomb_sf"/>
</dbReference>
<dbReference type="AlphaFoldDB" id="A0A644XME1"/>
<evidence type="ECO:0000259" key="1">
    <source>
        <dbReference type="PROSITE" id="PS51737"/>
    </source>
</evidence>
<organism evidence="2">
    <name type="scientific">bioreactor metagenome</name>
    <dbReference type="NCBI Taxonomy" id="1076179"/>
    <lineage>
        <taxon>unclassified sequences</taxon>
        <taxon>metagenomes</taxon>
        <taxon>ecological metagenomes</taxon>
    </lineage>
</organism>
<feature type="domain" description="Recombinase" evidence="1">
    <location>
        <begin position="5"/>
        <end position="91"/>
    </location>
</feature>
<dbReference type="PROSITE" id="PS51737">
    <property type="entry name" value="RECOMBINASE_DNA_BIND"/>
    <property type="match status" value="1"/>
</dbReference>
<protein>
    <recommendedName>
        <fullName evidence="1">Recombinase domain-containing protein</fullName>
    </recommendedName>
</protein>
<dbReference type="InterPro" id="IPR011109">
    <property type="entry name" value="DNA_bind_recombinase_dom"/>
</dbReference>
<dbReference type="Gene3D" id="3.90.1750.20">
    <property type="entry name" value="Putative Large Serine Recombinase, Chain B, Domain 2"/>
    <property type="match status" value="1"/>
</dbReference>